<feature type="region of interest" description="Disordered" evidence="2">
    <location>
        <begin position="193"/>
        <end position="240"/>
    </location>
</feature>
<feature type="compositionally biased region" description="Basic and acidic residues" evidence="2">
    <location>
        <begin position="193"/>
        <end position="229"/>
    </location>
</feature>
<evidence type="ECO:0000313" key="4">
    <source>
        <dbReference type="Proteomes" id="UP000271974"/>
    </source>
</evidence>
<feature type="coiled-coil region" evidence="1">
    <location>
        <begin position="81"/>
        <end position="112"/>
    </location>
</feature>
<gene>
    <name evidence="3" type="ORF">EGW08_021425</name>
</gene>
<dbReference type="PANTHER" id="PTHR37558:SF1">
    <property type="entry name" value="HTH CENPB-TYPE DOMAIN-CONTAINING PROTEIN"/>
    <property type="match status" value="1"/>
</dbReference>
<dbReference type="AlphaFoldDB" id="A0A433SNN5"/>
<feature type="region of interest" description="Disordered" evidence="2">
    <location>
        <begin position="142"/>
        <end position="163"/>
    </location>
</feature>
<reference evidence="3 4" key="1">
    <citation type="submission" date="2019-01" db="EMBL/GenBank/DDBJ databases">
        <title>A draft genome assembly of the solar-powered sea slug Elysia chlorotica.</title>
        <authorList>
            <person name="Cai H."/>
            <person name="Li Q."/>
            <person name="Fang X."/>
            <person name="Li J."/>
            <person name="Curtis N.E."/>
            <person name="Altenburger A."/>
            <person name="Shibata T."/>
            <person name="Feng M."/>
            <person name="Maeda T."/>
            <person name="Schwartz J.A."/>
            <person name="Shigenobu S."/>
            <person name="Lundholm N."/>
            <person name="Nishiyama T."/>
            <person name="Yang H."/>
            <person name="Hasebe M."/>
            <person name="Li S."/>
            <person name="Pierce S.K."/>
            <person name="Wang J."/>
        </authorList>
    </citation>
    <scope>NUCLEOTIDE SEQUENCE [LARGE SCALE GENOMIC DNA]</scope>
    <source>
        <strain evidence="3">EC2010</strain>
        <tissue evidence="3">Whole organism of an adult</tissue>
    </source>
</reference>
<protein>
    <submittedName>
        <fullName evidence="3">Uncharacterized protein</fullName>
    </submittedName>
</protein>
<dbReference type="EMBL" id="RQTK01001330">
    <property type="protein sequence ID" value="RUS70805.1"/>
    <property type="molecule type" value="Genomic_DNA"/>
</dbReference>
<keyword evidence="4" id="KW-1185">Reference proteome</keyword>
<sequence>MPPKMFRFNEERDLCLLRETRCINPFTNPPKGWIEVFENLLFSGFFPADCSASQRTCRQRVELLMGQFERLKKIRLASSGIEEEILEKDKLLEELLELRDEALRETKEAAGEKKNTDAELGRLIRDQAMQAMVSEEKADAIDDATCSSTTPKGKKRKRLSGLAESEEWTQYMQRREEDRKMIKQKELELRQMELDHAKQREEEDRRERAEIRRLQAEREERDREERTKMMEMMLQALSKK</sequence>
<evidence type="ECO:0000313" key="3">
    <source>
        <dbReference type="EMBL" id="RUS70805.1"/>
    </source>
</evidence>
<dbReference type="PANTHER" id="PTHR37558">
    <property type="entry name" value="HTH CENPB-TYPE DOMAIN-CONTAINING PROTEIN"/>
    <property type="match status" value="1"/>
</dbReference>
<evidence type="ECO:0000256" key="1">
    <source>
        <dbReference type="SAM" id="Coils"/>
    </source>
</evidence>
<accession>A0A433SNN5</accession>
<dbReference type="Proteomes" id="UP000271974">
    <property type="component" value="Unassembled WGS sequence"/>
</dbReference>
<evidence type="ECO:0000256" key="2">
    <source>
        <dbReference type="SAM" id="MobiDB-lite"/>
    </source>
</evidence>
<name>A0A433SNN5_ELYCH</name>
<proteinExistence type="predicted"/>
<organism evidence="3 4">
    <name type="scientific">Elysia chlorotica</name>
    <name type="common">Eastern emerald elysia</name>
    <name type="synonym">Sea slug</name>
    <dbReference type="NCBI Taxonomy" id="188477"/>
    <lineage>
        <taxon>Eukaryota</taxon>
        <taxon>Metazoa</taxon>
        <taxon>Spiralia</taxon>
        <taxon>Lophotrochozoa</taxon>
        <taxon>Mollusca</taxon>
        <taxon>Gastropoda</taxon>
        <taxon>Heterobranchia</taxon>
        <taxon>Euthyneura</taxon>
        <taxon>Panpulmonata</taxon>
        <taxon>Sacoglossa</taxon>
        <taxon>Placobranchoidea</taxon>
        <taxon>Plakobranchidae</taxon>
        <taxon>Elysia</taxon>
    </lineage>
</organism>
<comment type="caution">
    <text evidence="3">The sequence shown here is derived from an EMBL/GenBank/DDBJ whole genome shotgun (WGS) entry which is preliminary data.</text>
</comment>
<keyword evidence="1" id="KW-0175">Coiled coil</keyword>